<name>A0ABU1MPC0_9SPHN</name>
<reference evidence="2 3" key="1">
    <citation type="submission" date="2023-07" db="EMBL/GenBank/DDBJ databases">
        <title>Sorghum-associated microbial communities from plants grown in Nebraska, USA.</title>
        <authorList>
            <person name="Schachtman D."/>
        </authorList>
    </citation>
    <scope>NUCLEOTIDE SEQUENCE [LARGE SCALE GENOMIC DNA]</scope>
    <source>
        <strain evidence="2 3">DS1027</strain>
    </source>
</reference>
<sequence>MFESTPHPDGPGAQAPGHPFRATLPRRVLLPMPVFEPEVQAAMARAALRSQPMNWKRITVQDVKEFLMAYCACFMAIMAFMS</sequence>
<organism evidence="2 3">
    <name type="scientific">Novosphingobium capsulatum</name>
    <dbReference type="NCBI Taxonomy" id="13688"/>
    <lineage>
        <taxon>Bacteria</taxon>
        <taxon>Pseudomonadati</taxon>
        <taxon>Pseudomonadota</taxon>
        <taxon>Alphaproteobacteria</taxon>
        <taxon>Sphingomonadales</taxon>
        <taxon>Sphingomonadaceae</taxon>
        <taxon>Novosphingobium</taxon>
    </lineage>
</organism>
<protein>
    <submittedName>
        <fullName evidence="2">Uncharacterized protein</fullName>
    </submittedName>
</protein>
<gene>
    <name evidence="2" type="ORF">J2792_002727</name>
</gene>
<dbReference type="EMBL" id="JAVDRD010000006">
    <property type="protein sequence ID" value="MDR6511851.1"/>
    <property type="molecule type" value="Genomic_DNA"/>
</dbReference>
<dbReference type="Proteomes" id="UP001184150">
    <property type="component" value="Unassembled WGS sequence"/>
</dbReference>
<evidence type="ECO:0000313" key="2">
    <source>
        <dbReference type="EMBL" id="MDR6511851.1"/>
    </source>
</evidence>
<comment type="caution">
    <text evidence="2">The sequence shown here is derived from an EMBL/GenBank/DDBJ whole genome shotgun (WGS) entry which is preliminary data.</text>
</comment>
<dbReference type="RefSeq" id="WP_107718297.1">
    <property type="nucleotide sequence ID" value="NZ_JAVDRD010000006.1"/>
</dbReference>
<evidence type="ECO:0000313" key="3">
    <source>
        <dbReference type="Proteomes" id="UP001184150"/>
    </source>
</evidence>
<accession>A0ABU1MPC0</accession>
<evidence type="ECO:0000256" key="1">
    <source>
        <dbReference type="SAM" id="MobiDB-lite"/>
    </source>
</evidence>
<feature type="region of interest" description="Disordered" evidence="1">
    <location>
        <begin position="1"/>
        <end position="20"/>
    </location>
</feature>
<keyword evidence="3" id="KW-1185">Reference proteome</keyword>
<proteinExistence type="predicted"/>